<dbReference type="InterPro" id="IPR008255">
    <property type="entry name" value="Pyr_nucl-diS_OxRdtase_2_AS"/>
</dbReference>
<dbReference type="GO" id="GO:0019430">
    <property type="term" value="P:removal of superoxide radicals"/>
    <property type="evidence" value="ECO:0007669"/>
    <property type="project" value="UniProtKB-UniRule"/>
</dbReference>
<evidence type="ECO:0000256" key="3">
    <source>
        <dbReference type="ARBA" id="ARBA00023002"/>
    </source>
</evidence>
<evidence type="ECO:0000259" key="8">
    <source>
        <dbReference type="Pfam" id="PF07992"/>
    </source>
</evidence>
<comment type="subunit">
    <text evidence="6">Homodimer.</text>
</comment>
<accession>A0A1F4URQ0</accession>
<evidence type="ECO:0000313" key="9">
    <source>
        <dbReference type="EMBL" id="OGC47657.1"/>
    </source>
</evidence>
<dbReference type="NCBIfam" id="TIGR01292">
    <property type="entry name" value="TRX_reduct"/>
    <property type="match status" value="1"/>
</dbReference>
<dbReference type="PANTHER" id="PTHR48105">
    <property type="entry name" value="THIOREDOXIN REDUCTASE 1-RELATED-RELATED"/>
    <property type="match status" value="1"/>
</dbReference>
<evidence type="ECO:0000313" key="10">
    <source>
        <dbReference type="Proteomes" id="UP000176608"/>
    </source>
</evidence>
<keyword evidence="4" id="KW-1015">Disulfide bond</keyword>
<keyword evidence="5 6" id="KW-0676">Redox-active center</keyword>
<evidence type="ECO:0000256" key="7">
    <source>
        <dbReference type="RuleBase" id="RU003881"/>
    </source>
</evidence>
<dbReference type="InterPro" id="IPR023753">
    <property type="entry name" value="FAD/NAD-binding_dom"/>
</dbReference>
<name>A0A1F4URQ0_UNCKA</name>
<organism evidence="9 10">
    <name type="scientific">candidate division WWE3 bacterium RIFCSPHIGHO2_01_FULL_42_13</name>
    <dbReference type="NCBI Taxonomy" id="1802617"/>
    <lineage>
        <taxon>Bacteria</taxon>
        <taxon>Katanobacteria</taxon>
    </lineage>
</organism>
<comment type="cofactor">
    <cofactor evidence="7">
        <name>FAD</name>
        <dbReference type="ChEBI" id="CHEBI:57692"/>
    </cofactor>
    <text evidence="7">Binds 1 FAD per subunit.</text>
</comment>
<keyword evidence="2 6" id="KW-0274">FAD</keyword>
<dbReference type="Pfam" id="PF07992">
    <property type="entry name" value="Pyr_redox_2"/>
    <property type="match status" value="1"/>
</dbReference>
<evidence type="ECO:0000256" key="1">
    <source>
        <dbReference type="ARBA" id="ARBA00022630"/>
    </source>
</evidence>
<comment type="catalytic activity">
    <reaction evidence="6">
        <text>[thioredoxin]-dithiol + NADP(+) = [thioredoxin]-disulfide + NADPH + H(+)</text>
        <dbReference type="Rhea" id="RHEA:20345"/>
        <dbReference type="Rhea" id="RHEA-COMP:10698"/>
        <dbReference type="Rhea" id="RHEA-COMP:10700"/>
        <dbReference type="ChEBI" id="CHEBI:15378"/>
        <dbReference type="ChEBI" id="CHEBI:29950"/>
        <dbReference type="ChEBI" id="CHEBI:50058"/>
        <dbReference type="ChEBI" id="CHEBI:57783"/>
        <dbReference type="ChEBI" id="CHEBI:58349"/>
        <dbReference type="EC" id="1.8.1.9"/>
    </reaction>
</comment>
<evidence type="ECO:0000256" key="2">
    <source>
        <dbReference type="ARBA" id="ARBA00022827"/>
    </source>
</evidence>
<keyword evidence="7" id="KW-0521">NADP</keyword>
<dbReference type="EC" id="1.8.1.9" evidence="6"/>
<dbReference type="Gene3D" id="3.50.50.60">
    <property type="entry name" value="FAD/NAD(P)-binding domain"/>
    <property type="match status" value="2"/>
</dbReference>
<comment type="similarity">
    <text evidence="6">Belongs to the class-II pyridine nucleotide-disulfide oxidoreductase family.</text>
</comment>
<evidence type="ECO:0000256" key="5">
    <source>
        <dbReference type="ARBA" id="ARBA00023284"/>
    </source>
</evidence>
<dbReference type="PRINTS" id="PR00469">
    <property type="entry name" value="PNDRDTASEII"/>
</dbReference>
<proteinExistence type="inferred from homology"/>
<dbReference type="AlphaFoldDB" id="A0A1F4URQ0"/>
<keyword evidence="3 6" id="KW-0560">Oxidoreductase</keyword>
<dbReference type="STRING" id="1802617.A2886_02665"/>
<dbReference type="SUPFAM" id="SSF51905">
    <property type="entry name" value="FAD/NAD(P)-binding domain"/>
    <property type="match status" value="1"/>
</dbReference>
<keyword evidence="1 6" id="KW-0285">Flavoprotein</keyword>
<dbReference type="InterPro" id="IPR050097">
    <property type="entry name" value="Ferredoxin-NADP_redctase_2"/>
</dbReference>
<protein>
    <recommendedName>
        <fullName evidence="6">Thioredoxin reductase</fullName>
        <ecNumber evidence="6">1.8.1.9</ecNumber>
    </recommendedName>
</protein>
<reference evidence="9 10" key="1">
    <citation type="journal article" date="2016" name="Nat. Commun.">
        <title>Thousands of microbial genomes shed light on interconnected biogeochemical processes in an aquifer system.</title>
        <authorList>
            <person name="Anantharaman K."/>
            <person name="Brown C.T."/>
            <person name="Hug L.A."/>
            <person name="Sharon I."/>
            <person name="Castelle C.J."/>
            <person name="Probst A.J."/>
            <person name="Thomas B.C."/>
            <person name="Singh A."/>
            <person name="Wilkins M.J."/>
            <person name="Karaoz U."/>
            <person name="Brodie E.L."/>
            <person name="Williams K.H."/>
            <person name="Hubbard S.S."/>
            <person name="Banfield J.F."/>
        </authorList>
    </citation>
    <scope>NUCLEOTIDE SEQUENCE [LARGE SCALE GENOMIC DNA]</scope>
</reference>
<dbReference type="Proteomes" id="UP000176608">
    <property type="component" value="Unassembled WGS sequence"/>
</dbReference>
<evidence type="ECO:0000256" key="4">
    <source>
        <dbReference type="ARBA" id="ARBA00023157"/>
    </source>
</evidence>
<dbReference type="GO" id="GO:0004791">
    <property type="term" value="F:thioredoxin-disulfide reductase (NADPH) activity"/>
    <property type="evidence" value="ECO:0007669"/>
    <property type="project" value="UniProtKB-UniRule"/>
</dbReference>
<dbReference type="PROSITE" id="PS00573">
    <property type="entry name" value="PYRIDINE_REDOX_2"/>
    <property type="match status" value="1"/>
</dbReference>
<dbReference type="InterPro" id="IPR036188">
    <property type="entry name" value="FAD/NAD-bd_sf"/>
</dbReference>
<evidence type="ECO:0000256" key="6">
    <source>
        <dbReference type="RuleBase" id="RU003880"/>
    </source>
</evidence>
<feature type="domain" description="FAD/NAD(P)-binding" evidence="8">
    <location>
        <begin position="6"/>
        <end position="295"/>
    </location>
</feature>
<gene>
    <name evidence="9" type="ORF">A2886_02665</name>
</gene>
<dbReference type="PRINTS" id="PR00368">
    <property type="entry name" value="FADPNR"/>
</dbReference>
<dbReference type="GO" id="GO:0005737">
    <property type="term" value="C:cytoplasm"/>
    <property type="evidence" value="ECO:0007669"/>
    <property type="project" value="InterPro"/>
</dbReference>
<comment type="caution">
    <text evidence="9">The sequence shown here is derived from an EMBL/GenBank/DDBJ whole genome shotgun (WGS) entry which is preliminary data.</text>
</comment>
<dbReference type="InterPro" id="IPR005982">
    <property type="entry name" value="Thioredox_Rdtase"/>
</dbReference>
<sequence length="321" mass="34518">MSETLYDTIILGGGPAGLTAAIYTSRAHLKTLIIGGRPSGGQLIDTTDVENYPGFPEGILGPDLIATFRKQAIRFGAEHVEENASEISGSVEGGFTVKTDESKEFKSKTIIIATGASAKWLDLESVHKLRGKGVTACATCDGFFFKDKVVAVVGGGDVAMEEAIYMTKFSPKVYVLVRGEQSMMKASKIMQKRAAENNRIEFMLNTEVKEVLGENSVSGLLVVNTKTGEEERLEDVKGLFMAIGHEPNTKFLEGFIELGKGGYVEPISSTRTSKDGVFVAGDVGDWRYRQAVTAAGFGCMAAMDVEKSLAEKEGRPSTPAY</sequence>
<dbReference type="EMBL" id="MEVA01000006">
    <property type="protein sequence ID" value="OGC47657.1"/>
    <property type="molecule type" value="Genomic_DNA"/>
</dbReference>